<proteinExistence type="predicted"/>
<accession>A0A158QHW1</accession>
<dbReference type="OrthoDB" id="10060331at2759"/>
<evidence type="ECO:0000313" key="2">
    <source>
        <dbReference type="Proteomes" id="UP000278807"/>
    </source>
</evidence>
<dbReference type="STRING" id="102285.A0A158QHW1"/>
<dbReference type="Proteomes" id="UP000278807">
    <property type="component" value="Unassembled WGS sequence"/>
</dbReference>
<organism evidence="3">
    <name type="scientific">Rodentolepis nana</name>
    <name type="common">Dwarf tapeworm</name>
    <name type="synonym">Hymenolepis nana</name>
    <dbReference type="NCBI Taxonomy" id="102285"/>
    <lineage>
        <taxon>Eukaryota</taxon>
        <taxon>Metazoa</taxon>
        <taxon>Spiralia</taxon>
        <taxon>Lophotrochozoa</taxon>
        <taxon>Platyhelminthes</taxon>
        <taxon>Cestoda</taxon>
        <taxon>Eucestoda</taxon>
        <taxon>Cyclophyllidea</taxon>
        <taxon>Hymenolepididae</taxon>
        <taxon>Rodentolepis</taxon>
    </lineage>
</organism>
<evidence type="ECO:0000313" key="3">
    <source>
        <dbReference type="WBParaSite" id="HNAJ_0000817401-mRNA-1"/>
    </source>
</evidence>
<dbReference type="EMBL" id="UZAE01012214">
    <property type="protein sequence ID" value="VDO04033.1"/>
    <property type="molecule type" value="Genomic_DNA"/>
</dbReference>
<dbReference type="AlphaFoldDB" id="A0A158QHW1"/>
<name>A0A158QHW1_RODNA</name>
<protein>
    <submittedName>
        <fullName evidence="3">CUE domain-containing protein</fullName>
    </submittedName>
</protein>
<sequence>MILDQLYNFIRIYKCDFQPDRDEYIEEYVENLFKSESDDDFDPQEVELFLKDSISSCSDIPSHVFQEWIMKTRLSLVSKDAPSMKNELEDNSTDCVETILKLIPVLNPELHETDSKVDSKPQLTKEEREAYAERYGFSRNSCSLIPPVTKLSSEPESKVRYLDGKVVNTNGARYIEIKKEYPDMPPPVYLKSSRKYRFH</sequence>
<evidence type="ECO:0000313" key="1">
    <source>
        <dbReference type="EMBL" id="VDO04033.1"/>
    </source>
</evidence>
<gene>
    <name evidence="1" type="ORF">HNAJ_LOCUS8170</name>
</gene>
<reference evidence="1 2" key="2">
    <citation type="submission" date="2018-11" db="EMBL/GenBank/DDBJ databases">
        <authorList>
            <consortium name="Pathogen Informatics"/>
        </authorList>
    </citation>
    <scope>NUCLEOTIDE SEQUENCE [LARGE SCALE GENOMIC DNA]</scope>
</reference>
<dbReference type="WBParaSite" id="HNAJ_0000817401-mRNA-1">
    <property type="protein sequence ID" value="HNAJ_0000817401-mRNA-1"/>
    <property type="gene ID" value="HNAJ_0000817401"/>
</dbReference>
<keyword evidence="2" id="KW-1185">Reference proteome</keyword>
<reference evidence="3" key="1">
    <citation type="submission" date="2016-04" db="UniProtKB">
        <authorList>
            <consortium name="WormBaseParasite"/>
        </authorList>
    </citation>
    <scope>IDENTIFICATION</scope>
</reference>